<keyword evidence="1" id="KW-0812">Transmembrane</keyword>
<dbReference type="InterPro" id="IPR024516">
    <property type="entry name" value="Mce_C"/>
</dbReference>
<dbReference type="PANTHER" id="PTHR33371">
    <property type="entry name" value="INTERMEMBRANE PHOSPHOLIPID TRANSPORT SYSTEM BINDING PROTEIN MLAD-RELATED"/>
    <property type="match status" value="1"/>
</dbReference>
<gene>
    <name evidence="4" type="ORF">GCM10009710_36490</name>
</gene>
<dbReference type="Pfam" id="PF02470">
    <property type="entry name" value="MlaD"/>
    <property type="match status" value="1"/>
</dbReference>
<evidence type="ECO:0000259" key="2">
    <source>
        <dbReference type="Pfam" id="PF02470"/>
    </source>
</evidence>
<dbReference type="InterPro" id="IPR005693">
    <property type="entry name" value="Mce"/>
</dbReference>
<comment type="caution">
    <text evidence="4">The sequence shown here is derived from an EMBL/GenBank/DDBJ whole genome shotgun (WGS) entry which is preliminary data.</text>
</comment>
<organism evidence="4 5">
    <name type="scientific">Aeromicrobium alkaliterrae</name>
    <dbReference type="NCBI Taxonomy" id="302168"/>
    <lineage>
        <taxon>Bacteria</taxon>
        <taxon>Bacillati</taxon>
        <taxon>Actinomycetota</taxon>
        <taxon>Actinomycetes</taxon>
        <taxon>Propionibacteriales</taxon>
        <taxon>Nocardioidaceae</taxon>
        <taxon>Aeromicrobium</taxon>
    </lineage>
</organism>
<sequence>MPRTATLDRPSILKVLGIGFLALMLFFIWLTFAFFNKTFVSTDDVTLLTTKAGSQLPQNADVKLRGMIVGEVTGQKITDDGVELTLGLNPDLIGDVPAGVTAQILPKTLFGEKFVALIPPASDTGKSLKAGDVITKAEVPIELEDVLNNLYGLLEAVEPSELSTTLTAVSTALDGRGEQLGDTLVQLNDYLTQINPEIPQAVDDLVKLGEVSDVYAAALPDLARVLENTVVTGNTIVEKDAQLTAFLASTTTLANTLTTFFATSGQDLVDLNANGRRGLYQAGRYSVTFPCFFNALDTAIPRFDSVLRDNSVHINLEIINPLGQQNMRGGMPGPYTADENAVINYDDLNSPENESLVQPTCLQLDQLAEGEDLFPQENPYPGPARAAELYQLVGVKSPHGKFFSADGTPAGSANRTAVPSEWNTLDMLVTNSVGLDPTTSSDLAPLLLGPVYEGSEVAVR</sequence>
<proteinExistence type="predicted"/>
<feature type="transmembrane region" description="Helical" evidence="1">
    <location>
        <begin position="12"/>
        <end position="35"/>
    </location>
</feature>
<dbReference type="Proteomes" id="UP001501057">
    <property type="component" value="Unassembled WGS sequence"/>
</dbReference>
<feature type="domain" description="Mce/MlaD" evidence="2">
    <location>
        <begin position="43"/>
        <end position="120"/>
    </location>
</feature>
<keyword evidence="1" id="KW-1133">Transmembrane helix</keyword>
<name>A0ABP4WJE4_9ACTN</name>
<reference evidence="5" key="1">
    <citation type="journal article" date="2019" name="Int. J. Syst. Evol. Microbiol.">
        <title>The Global Catalogue of Microorganisms (GCM) 10K type strain sequencing project: providing services to taxonomists for standard genome sequencing and annotation.</title>
        <authorList>
            <consortium name="The Broad Institute Genomics Platform"/>
            <consortium name="The Broad Institute Genome Sequencing Center for Infectious Disease"/>
            <person name="Wu L."/>
            <person name="Ma J."/>
        </authorList>
    </citation>
    <scope>NUCLEOTIDE SEQUENCE [LARGE SCALE GENOMIC DNA]</scope>
    <source>
        <strain evidence="5">JCM 13518</strain>
    </source>
</reference>
<keyword evidence="1" id="KW-0472">Membrane</keyword>
<evidence type="ECO:0000313" key="4">
    <source>
        <dbReference type="EMBL" id="GAA1753589.1"/>
    </source>
</evidence>
<dbReference type="RefSeq" id="WP_344204237.1">
    <property type="nucleotide sequence ID" value="NZ_BAAAME010000010.1"/>
</dbReference>
<dbReference type="InterPro" id="IPR052336">
    <property type="entry name" value="MlaD_Phospholipid_Transporter"/>
</dbReference>
<dbReference type="PANTHER" id="PTHR33371:SF19">
    <property type="entry name" value="MCE-FAMILY PROTEIN MCE4A"/>
    <property type="match status" value="1"/>
</dbReference>
<dbReference type="InterPro" id="IPR003399">
    <property type="entry name" value="Mce/MlaD"/>
</dbReference>
<feature type="domain" description="Mammalian cell entry C-terminal" evidence="3">
    <location>
        <begin position="125"/>
        <end position="326"/>
    </location>
</feature>
<accession>A0ABP4WJE4</accession>
<dbReference type="NCBIfam" id="TIGR00996">
    <property type="entry name" value="Mtu_fam_mce"/>
    <property type="match status" value="1"/>
</dbReference>
<dbReference type="EMBL" id="BAAAME010000010">
    <property type="protein sequence ID" value="GAA1753589.1"/>
    <property type="molecule type" value="Genomic_DNA"/>
</dbReference>
<evidence type="ECO:0000256" key="1">
    <source>
        <dbReference type="SAM" id="Phobius"/>
    </source>
</evidence>
<protein>
    <submittedName>
        <fullName evidence="4">MCE family protein</fullName>
    </submittedName>
</protein>
<keyword evidence="5" id="KW-1185">Reference proteome</keyword>
<evidence type="ECO:0000313" key="5">
    <source>
        <dbReference type="Proteomes" id="UP001501057"/>
    </source>
</evidence>
<dbReference type="Pfam" id="PF11887">
    <property type="entry name" value="Mce4_CUP1"/>
    <property type="match status" value="1"/>
</dbReference>
<evidence type="ECO:0000259" key="3">
    <source>
        <dbReference type="Pfam" id="PF11887"/>
    </source>
</evidence>